<dbReference type="SUPFAM" id="SSF111369">
    <property type="entry name" value="HlyD-like secretion proteins"/>
    <property type="match status" value="1"/>
</dbReference>
<dbReference type="Gene3D" id="2.40.30.170">
    <property type="match status" value="1"/>
</dbReference>
<dbReference type="InterPro" id="IPR058625">
    <property type="entry name" value="MdtA-like_BSH"/>
</dbReference>
<dbReference type="Gene3D" id="1.10.287.470">
    <property type="entry name" value="Helix hairpin bin"/>
    <property type="match status" value="1"/>
</dbReference>
<gene>
    <name evidence="6" type="ORF">ACFSX5_09280</name>
</gene>
<dbReference type="Pfam" id="PF25917">
    <property type="entry name" value="BSH_RND"/>
    <property type="match status" value="1"/>
</dbReference>
<keyword evidence="3" id="KW-1133">Transmembrane helix</keyword>
<dbReference type="Pfam" id="PF25954">
    <property type="entry name" value="Beta-barrel_RND_2"/>
    <property type="match status" value="1"/>
</dbReference>
<dbReference type="InterPro" id="IPR058792">
    <property type="entry name" value="Beta-barrel_RND_2"/>
</dbReference>
<evidence type="ECO:0000256" key="2">
    <source>
        <dbReference type="SAM" id="Coils"/>
    </source>
</evidence>
<keyword evidence="3" id="KW-0472">Membrane</keyword>
<proteinExistence type="inferred from homology"/>
<protein>
    <submittedName>
        <fullName evidence="6">Efflux RND transporter periplasmic adaptor subunit</fullName>
    </submittedName>
</protein>
<dbReference type="PANTHER" id="PTHR30469">
    <property type="entry name" value="MULTIDRUG RESISTANCE PROTEIN MDTA"/>
    <property type="match status" value="1"/>
</dbReference>
<dbReference type="InterPro" id="IPR006143">
    <property type="entry name" value="RND_pump_MFP"/>
</dbReference>
<dbReference type="RefSeq" id="WP_386833039.1">
    <property type="nucleotide sequence ID" value="NZ_JBHUNP010000001.1"/>
</dbReference>
<feature type="domain" description="Multidrug resistance protein MdtA-like barrel-sandwich hybrid" evidence="4">
    <location>
        <begin position="107"/>
        <end position="249"/>
    </location>
</feature>
<evidence type="ECO:0000259" key="4">
    <source>
        <dbReference type="Pfam" id="PF25917"/>
    </source>
</evidence>
<evidence type="ECO:0000256" key="3">
    <source>
        <dbReference type="SAM" id="Phobius"/>
    </source>
</evidence>
<feature type="coiled-coil region" evidence="2">
    <location>
        <begin position="141"/>
        <end position="220"/>
    </location>
</feature>
<evidence type="ECO:0000259" key="5">
    <source>
        <dbReference type="Pfam" id="PF25954"/>
    </source>
</evidence>
<evidence type="ECO:0000313" key="7">
    <source>
        <dbReference type="Proteomes" id="UP001597521"/>
    </source>
</evidence>
<feature type="domain" description="CusB-like beta-barrel" evidence="5">
    <location>
        <begin position="255"/>
        <end position="325"/>
    </location>
</feature>
<feature type="transmembrane region" description="Helical" evidence="3">
    <location>
        <begin position="36"/>
        <end position="55"/>
    </location>
</feature>
<name>A0ABW5QKB4_9HYPH</name>
<comment type="similarity">
    <text evidence="1">Belongs to the membrane fusion protein (MFP) (TC 8.A.1) family.</text>
</comment>
<dbReference type="Gene3D" id="2.40.50.100">
    <property type="match status" value="1"/>
</dbReference>
<accession>A0ABW5QKB4</accession>
<evidence type="ECO:0000256" key="1">
    <source>
        <dbReference type="ARBA" id="ARBA00009477"/>
    </source>
</evidence>
<dbReference type="NCBIfam" id="TIGR01730">
    <property type="entry name" value="RND_mfp"/>
    <property type="match status" value="1"/>
</dbReference>
<dbReference type="PRINTS" id="PR01490">
    <property type="entry name" value="RTXTOXIND"/>
</dbReference>
<dbReference type="EMBL" id="JBHUNP010000001">
    <property type="protein sequence ID" value="MFD2647982.1"/>
    <property type="molecule type" value="Genomic_DNA"/>
</dbReference>
<dbReference type="PANTHER" id="PTHR30469:SF15">
    <property type="entry name" value="HLYD FAMILY OF SECRETION PROTEINS"/>
    <property type="match status" value="1"/>
</dbReference>
<reference evidence="7" key="1">
    <citation type="journal article" date="2019" name="Int. J. Syst. Evol. Microbiol.">
        <title>The Global Catalogue of Microorganisms (GCM) 10K type strain sequencing project: providing services to taxonomists for standard genome sequencing and annotation.</title>
        <authorList>
            <consortium name="The Broad Institute Genomics Platform"/>
            <consortium name="The Broad Institute Genome Sequencing Center for Infectious Disease"/>
            <person name="Wu L."/>
            <person name="Ma J."/>
        </authorList>
    </citation>
    <scope>NUCLEOTIDE SEQUENCE [LARGE SCALE GENOMIC DNA]</scope>
    <source>
        <strain evidence="7">CCM 7427</strain>
    </source>
</reference>
<keyword evidence="7" id="KW-1185">Reference proteome</keyword>
<comment type="caution">
    <text evidence="6">The sequence shown here is derived from an EMBL/GenBank/DDBJ whole genome shotgun (WGS) entry which is preliminary data.</text>
</comment>
<dbReference type="Proteomes" id="UP001597521">
    <property type="component" value="Unassembled WGS sequence"/>
</dbReference>
<organism evidence="6 7">
    <name type="scientific">Devosia albogilva</name>
    <dbReference type="NCBI Taxonomy" id="429726"/>
    <lineage>
        <taxon>Bacteria</taxon>
        <taxon>Pseudomonadati</taxon>
        <taxon>Pseudomonadota</taxon>
        <taxon>Alphaproteobacteria</taxon>
        <taxon>Hyphomicrobiales</taxon>
        <taxon>Devosiaceae</taxon>
        <taxon>Devosia</taxon>
    </lineage>
</organism>
<keyword evidence="3" id="KW-0812">Transmembrane</keyword>
<sequence length="410" mass="43467">MATAPSDKPEWAKTRREREREALAAAGLTRRRRWPWILLVLVILAAVAAAVFFMGQGQQPAAPEAPAEEQPAETPTVMQLRQDEVLTVEPQRLENLVRITGSIAPVRQTQVSSEVNGQISEVLVRAGDRVEEGDVLVQVDISNLELQLNQARATAEATRAQLSTAENELARTQDLISRGLAPSSGLEQAQGTVNQLRASLVALEQQVAGAENALANATVTAPLTGIVSVRAVEPGQTVAAGTPLVTVVDLSSVEVVAAAPVGTAAQIERGQTVRITVEGLAGRTFEGEVDRINPVAQEGTRTIPVYVALDNTDGLLRGGMFVTGNIVVDAVEQAIAVPAAAIREDAEGPYVLKLEGEAVVRQPVEAGEVWSTNRLTEIRSGLVAGDVIVSAVLPQLVPGTQIQMLMERGR</sequence>
<keyword evidence="2" id="KW-0175">Coiled coil</keyword>
<dbReference type="Gene3D" id="2.40.420.20">
    <property type="match status" value="1"/>
</dbReference>
<evidence type="ECO:0000313" key="6">
    <source>
        <dbReference type="EMBL" id="MFD2647982.1"/>
    </source>
</evidence>